<dbReference type="EMBL" id="QKYT01000304">
    <property type="protein sequence ID" value="RIA87530.1"/>
    <property type="molecule type" value="Genomic_DNA"/>
</dbReference>
<keyword evidence="4" id="KW-1185">Reference proteome</keyword>
<organism evidence="3 4">
    <name type="scientific">Glomus cerebriforme</name>
    <dbReference type="NCBI Taxonomy" id="658196"/>
    <lineage>
        <taxon>Eukaryota</taxon>
        <taxon>Fungi</taxon>
        <taxon>Fungi incertae sedis</taxon>
        <taxon>Mucoromycota</taxon>
        <taxon>Glomeromycotina</taxon>
        <taxon>Glomeromycetes</taxon>
        <taxon>Glomerales</taxon>
        <taxon>Glomeraceae</taxon>
        <taxon>Glomus</taxon>
    </lineage>
</organism>
<proteinExistence type="predicted"/>
<evidence type="ECO:0000313" key="4">
    <source>
        <dbReference type="Proteomes" id="UP000265703"/>
    </source>
</evidence>
<dbReference type="Proteomes" id="UP000265703">
    <property type="component" value="Unassembled WGS sequence"/>
</dbReference>
<dbReference type="STRING" id="658196.A0A397SMV2"/>
<dbReference type="PANTHER" id="PTHR14187:SF5">
    <property type="entry name" value="HEAT SHOCK 70 KDA PROTEIN 12A"/>
    <property type="match status" value="1"/>
</dbReference>
<dbReference type="Gene3D" id="3.90.640.10">
    <property type="entry name" value="Actin, Chain A, domain 4"/>
    <property type="match status" value="2"/>
</dbReference>
<dbReference type="SUPFAM" id="SSF53067">
    <property type="entry name" value="Actin-like ATPase domain"/>
    <property type="match status" value="4"/>
</dbReference>
<comment type="caution">
    <text evidence="3">The sequence shown here is derived from an EMBL/GenBank/DDBJ whole genome shotgun (WGS) entry which is preliminary data.</text>
</comment>
<protein>
    <recommendedName>
        <fullName evidence="5">Actin-like ATPase domain-containing protein</fullName>
    </recommendedName>
</protein>
<keyword evidence="2" id="KW-0067">ATP-binding</keyword>
<dbReference type="InterPro" id="IPR013126">
    <property type="entry name" value="Hsp_70_fam"/>
</dbReference>
<evidence type="ECO:0000256" key="1">
    <source>
        <dbReference type="ARBA" id="ARBA00022741"/>
    </source>
</evidence>
<dbReference type="OrthoDB" id="2963168at2759"/>
<dbReference type="AlphaFoldDB" id="A0A397SMV2"/>
<name>A0A397SMV2_9GLOM</name>
<dbReference type="InterPro" id="IPR043129">
    <property type="entry name" value="ATPase_NBD"/>
</dbReference>
<dbReference type="PANTHER" id="PTHR14187">
    <property type="entry name" value="ALPHA KINASE/ELONGATION FACTOR 2 KINASE"/>
    <property type="match status" value="1"/>
</dbReference>
<dbReference type="GO" id="GO:0140662">
    <property type="term" value="F:ATP-dependent protein folding chaperone"/>
    <property type="evidence" value="ECO:0007669"/>
    <property type="project" value="InterPro"/>
</dbReference>
<gene>
    <name evidence="3" type="ORF">C1645_807256</name>
</gene>
<evidence type="ECO:0000256" key="2">
    <source>
        <dbReference type="ARBA" id="ARBA00022840"/>
    </source>
</evidence>
<sequence>MSSTKDDIRVVVAIDFGTTYSGYAYAHKSSPKEITVENKWGGSLGFKTPTIIKYEDESYSTIKSWGFDALPEKPSRRRKIVNKSRPVELFKLFLLNEKPFLPDKLDYKRVIADYLRKLGEMIKGKVNNHWPGVDFYSQVLIVLMIPTRFDDYAITIMRGCIFNAGLTRKKDSRNLIFITEPEAAAMCCLNPLEKLHNLRPGDSFMVVDCGGGTVDLTSHELLKNNRTREITGRTGGNCGSSFVDREFIKFLRLKLGNSTIESLEKEHYNVLQYMIQVFCRRVKFSFTGERSDFQRYEIDLDEYSWLKEIIEEGKEKRLLKEANWSIYVEFDDVKRMFDHCITKIIHLIREQLAQLQNKKCSVIMLVGGFSESEYLQARIKKEFNKIVPNISVPSQPMIAVVKGGVQFGLRAETMVNHTKTSWRSDIRIVVGLDFGTTYSGFTCCHISNSDIFLNTNWPRGDVGPKTNTVLQYDRNFVNVINVEQWGYPESNPNETKQVELFKLHLGNLQEYLKPKLPVDYKKAITDFLYKLGKLIKETVKKKWPRVNFMENVLLVLTIPAEYSEKEQAIMRECAHNAKLIDDLNSPKLQFSTEPEAAAIYCMDKLQEYDLLKVETTFMIVDCGGGTVDLTTRKLIGNKQLGEITERIGDFCGSTFIDKEFIKFLRERLGTRAIDLLIKNNDGQLQRMVRKFCRRVKEPFTGDNKDFFYELDIDENAPILLQYVDEKIREIMEEKDWLIDIRYYDIKKMFDPIVDRIIRMIHIQLSNSRNNGEVCSAMFLVGGFSESIYLQKRIKQEFQHEVKTISVPTNPVSAVVCGAAMYGLSLKDSSKTDEMNIYASVIHTRVLKYTYGIKVLGKWIKGEHPPYRKIYDDRIYLFDTFVKRGTQVVVGKESPTKRGYTPLNPSQTGLKFELFKTLEYDAKYPDGMELVGTLRIDLPDVHLARNRPVEFGFYFGDMEITAFARNERNGQIFQTKFYLHKDL</sequence>
<reference evidence="3 4" key="1">
    <citation type="submission" date="2018-06" db="EMBL/GenBank/DDBJ databases">
        <title>Comparative genomics reveals the genomic features of Rhizophagus irregularis, R. cerebriforme, R. diaphanum and Gigaspora rosea, and their symbiotic lifestyle signature.</title>
        <authorList>
            <person name="Morin E."/>
            <person name="San Clemente H."/>
            <person name="Chen E.C.H."/>
            <person name="De La Providencia I."/>
            <person name="Hainaut M."/>
            <person name="Kuo A."/>
            <person name="Kohler A."/>
            <person name="Murat C."/>
            <person name="Tang N."/>
            <person name="Roy S."/>
            <person name="Loubradou J."/>
            <person name="Henrissat B."/>
            <person name="Grigoriev I.V."/>
            <person name="Corradi N."/>
            <person name="Roux C."/>
            <person name="Martin F.M."/>
        </authorList>
    </citation>
    <scope>NUCLEOTIDE SEQUENCE [LARGE SCALE GENOMIC DNA]</scope>
    <source>
        <strain evidence="3 4">DAOM 227022</strain>
    </source>
</reference>
<keyword evidence="1" id="KW-0547">Nucleotide-binding</keyword>
<dbReference type="Gene3D" id="3.30.420.40">
    <property type="match status" value="4"/>
</dbReference>
<dbReference type="PRINTS" id="PR00301">
    <property type="entry name" value="HEATSHOCK70"/>
</dbReference>
<dbReference type="GO" id="GO:0005524">
    <property type="term" value="F:ATP binding"/>
    <property type="evidence" value="ECO:0007669"/>
    <property type="project" value="UniProtKB-KW"/>
</dbReference>
<dbReference type="Pfam" id="PF00012">
    <property type="entry name" value="HSP70"/>
    <property type="match status" value="1"/>
</dbReference>
<accession>A0A397SMV2</accession>
<evidence type="ECO:0008006" key="5">
    <source>
        <dbReference type="Google" id="ProtNLM"/>
    </source>
</evidence>
<dbReference type="CDD" id="cd10229">
    <property type="entry name" value="ASKHA_NBD_HSP70_HSPA12"/>
    <property type="match status" value="1"/>
</dbReference>
<evidence type="ECO:0000313" key="3">
    <source>
        <dbReference type="EMBL" id="RIA87530.1"/>
    </source>
</evidence>